<accession>A0A0J6I0G7</accession>
<dbReference type="Proteomes" id="UP000054567">
    <property type="component" value="Unassembled WGS sequence"/>
</dbReference>
<reference evidence="1 2" key="1">
    <citation type="submission" date="2007-06" db="EMBL/GenBank/DDBJ databases">
        <title>The Genome Sequence of Coccidioides posadasii RMSCC_3488.</title>
        <authorList>
            <consortium name="Coccidioides Genome Resources Consortium"/>
            <consortium name="The Broad Institute Genome Sequencing Platform"/>
            <person name="Henn M.R."/>
            <person name="Sykes S."/>
            <person name="Young S."/>
            <person name="Jaffe D."/>
            <person name="Berlin A."/>
            <person name="Alvarez P."/>
            <person name="Butler J."/>
            <person name="Gnerre S."/>
            <person name="Grabherr M."/>
            <person name="Mauceli E."/>
            <person name="Brockman W."/>
            <person name="Kodira C."/>
            <person name="Alvarado L."/>
            <person name="Zeng Q."/>
            <person name="Crawford M."/>
            <person name="Antoine C."/>
            <person name="Devon K."/>
            <person name="Galgiani J."/>
            <person name="Orsborn K."/>
            <person name="Lewis M.L."/>
            <person name="Nusbaum C."/>
            <person name="Galagan J."/>
            <person name="Birren B."/>
        </authorList>
    </citation>
    <scope>NUCLEOTIDE SEQUENCE [LARGE SCALE GENOMIC DNA]</scope>
    <source>
        <strain evidence="1 2">RMSCC 3488</strain>
    </source>
</reference>
<organism evidence="1 2">
    <name type="scientific">Coccidioides posadasii RMSCC 3488</name>
    <dbReference type="NCBI Taxonomy" id="454284"/>
    <lineage>
        <taxon>Eukaryota</taxon>
        <taxon>Fungi</taxon>
        <taxon>Dikarya</taxon>
        <taxon>Ascomycota</taxon>
        <taxon>Pezizomycotina</taxon>
        <taxon>Eurotiomycetes</taxon>
        <taxon>Eurotiomycetidae</taxon>
        <taxon>Onygenales</taxon>
        <taxon>Onygenaceae</taxon>
        <taxon>Coccidioides</taxon>
    </lineage>
</organism>
<evidence type="ECO:0000313" key="1">
    <source>
        <dbReference type="EMBL" id="KMM64737.1"/>
    </source>
</evidence>
<evidence type="ECO:0000313" key="2">
    <source>
        <dbReference type="Proteomes" id="UP000054567"/>
    </source>
</evidence>
<reference evidence="2" key="3">
    <citation type="journal article" date="2010" name="Genome Res.">
        <title>Population genomic sequencing of Coccidioides fungi reveals recent hybridization and transposon control.</title>
        <authorList>
            <person name="Neafsey D.E."/>
            <person name="Barker B.M."/>
            <person name="Sharpton T.J."/>
            <person name="Stajich J.E."/>
            <person name="Park D.J."/>
            <person name="Whiston E."/>
            <person name="Hung C.-Y."/>
            <person name="McMahan C."/>
            <person name="White J."/>
            <person name="Sykes S."/>
            <person name="Heiman D."/>
            <person name="Young S."/>
            <person name="Zeng Q."/>
            <person name="Abouelleil A."/>
            <person name="Aftuck L."/>
            <person name="Bessette D."/>
            <person name="Brown A."/>
            <person name="FitzGerald M."/>
            <person name="Lui A."/>
            <person name="Macdonald J.P."/>
            <person name="Priest M."/>
            <person name="Orbach M.J."/>
            <person name="Galgiani J.N."/>
            <person name="Kirkland T.N."/>
            <person name="Cole G.T."/>
            <person name="Birren B.W."/>
            <person name="Henn M.R."/>
            <person name="Taylor J.W."/>
            <person name="Rounsley S.D."/>
        </authorList>
    </citation>
    <scope>NUCLEOTIDE SEQUENCE [LARGE SCALE GENOMIC DNA]</scope>
    <source>
        <strain evidence="2">RMSCC 3488</strain>
    </source>
</reference>
<reference evidence="2" key="2">
    <citation type="journal article" date="2009" name="Genome Res.">
        <title>Comparative genomic analyses of the human fungal pathogens Coccidioides and their relatives.</title>
        <authorList>
            <person name="Sharpton T.J."/>
            <person name="Stajich J.E."/>
            <person name="Rounsley S.D."/>
            <person name="Gardner M.J."/>
            <person name="Wortman J.R."/>
            <person name="Jordar V.S."/>
            <person name="Maiti R."/>
            <person name="Kodira C.D."/>
            <person name="Neafsey D.E."/>
            <person name="Zeng Q."/>
            <person name="Hung C.-Y."/>
            <person name="McMahan C."/>
            <person name="Muszewska A."/>
            <person name="Grynberg M."/>
            <person name="Mandel M.A."/>
            <person name="Kellner E.M."/>
            <person name="Barker B.M."/>
            <person name="Galgiani J.N."/>
            <person name="Orbach M.J."/>
            <person name="Kirkland T.N."/>
            <person name="Cole G.T."/>
            <person name="Henn M.R."/>
            <person name="Birren B.W."/>
            <person name="Taylor J.W."/>
        </authorList>
    </citation>
    <scope>NUCLEOTIDE SEQUENCE [LARGE SCALE GENOMIC DNA]</scope>
    <source>
        <strain evidence="2">RMSCC 3488</strain>
    </source>
</reference>
<dbReference type="AlphaFoldDB" id="A0A0J6I0G7"/>
<sequence length="181" mass="20512">MAGIAQVQIRFAIRDCKTTRSLVELSLLGELYDVEVPTLERPSFRIIPQCHGQQQNLQRLLPYININWTQIRARVHFLLSYFERLACGYDGCALASALAREKTTCIPPQISGARCRLNTQWDSQFGRPMGLCKKANQPGVFALFICEDIPTDPVAERGFPTHRDSSTRKVRESVNPICDCR</sequence>
<dbReference type="EMBL" id="DS268109">
    <property type="protein sequence ID" value="KMM64737.1"/>
    <property type="molecule type" value="Genomic_DNA"/>
</dbReference>
<dbReference type="VEuPathDB" id="FungiDB:CPAG_01088"/>
<proteinExistence type="predicted"/>
<name>A0A0J6I0G7_COCPO</name>
<gene>
    <name evidence="1" type="ORF">CPAG_01088</name>
</gene>
<protein>
    <submittedName>
        <fullName evidence="1">Uncharacterized protein</fullName>
    </submittedName>
</protein>